<reference evidence="7" key="1">
    <citation type="journal article" date="2020" name="Nat. Commun.">
        <title>Genome sequence of the cluster root forming white lupin.</title>
        <authorList>
            <person name="Hufnagel B."/>
            <person name="Marques A."/>
            <person name="Soriano A."/>
            <person name="Marques L."/>
            <person name="Divol F."/>
            <person name="Doumas P."/>
            <person name="Sallet E."/>
            <person name="Mancinotti D."/>
            <person name="Carrere S."/>
            <person name="Marande W."/>
            <person name="Arribat S."/>
            <person name="Keller J."/>
            <person name="Huneau C."/>
            <person name="Blein T."/>
            <person name="Aime D."/>
            <person name="Laguerre M."/>
            <person name="Taylor J."/>
            <person name="Schubert V."/>
            <person name="Nelson M."/>
            <person name="Geu-Flores F."/>
            <person name="Crespi M."/>
            <person name="Gallardo-Guerrero K."/>
            <person name="Delaux P.-M."/>
            <person name="Salse J."/>
            <person name="Berges H."/>
            <person name="Guyot R."/>
            <person name="Gouzy J."/>
            <person name="Peret B."/>
        </authorList>
    </citation>
    <scope>NUCLEOTIDE SEQUENCE [LARGE SCALE GENOMIC DNA]</scope>
    <source>
        <strain evidence="7">cv. Amiga</strain>
    </source>
</reference>
<keyword evidence="2" id="KW-0677">Repeat</keyword>
<evidence type="ECO:0000256" key="1">
    <source>
        <dbReference type="ARBA" id="ARBA00022553"/>
    </source>
</evidence>
<dbReference type="InterPro" id="IPR035979">
    <property type="entry name" value="RBD_domain_sf"/>
</dbReference>
<keyword evidence="3" id="KW-0694">RNA-binding</keyword>
<feature type="transmembrane region" description="Helical" evidence="4">
    <location>
        <begin position="20"/>
        <end position="42"/>
    </location>
</feature>
<dbReference type="GO" id="GO:0006397">
    <property type="term" value="P:mRNA processing"/>
    <property type="evidence" value="ECO:0007669"/>
    <property type="project" value="InterPro"/>
</dbReference>
<accession>A0A6A4PSZ2</accession>
<dbReference type="Pfam" id="PF15519">
    <property type="entry name" value="RBM39linker"/>
    <property type="match status" value="1"/>
</dbReference>
<keyword evidence="4" id="KW-0472">Membrane</keyword>
<dbReference type="CDD" id="cd12285">
    <property type="entry name" value="RRM3_RBM39_like"/>
    <property type="match status" value="1"/>
</dbReference>
<dbReference type="SUPFAM" id="SSF54928">
    <property type="entry name" value="RNA-binding domain, RBD"/>
    <property type="match status" value="1"/>
</dbReference>
<name>A0A6A4PSZ2_LUPAL</name>
<dbReference type="Proteomes" id="UP000447434">
    <property type="component" value="Chromosome 11"/>
</dbReference>
<keyword evidence="1" id="KW-0597">Phosphoprotein</keyword>
<keyword evidence="4" id="KW-1133">Transmembrane helix</keyword>
<dbReference type="EMBL" id="WOCE01000011">
    <property type="protein sequence ID" value="KAE9604613.1"/>
    <property type="molecule type" value="Genomic_DNA"/>
</dbReference>
<evidence type="ECO:0000256" key="2">
    <source>
        <dbReference type="ARBA" id="ARBA00022737"/>
    </source>
</evidence>
<dbReference type="GO" id="GO:0003723">
    <property type="term" value="F:RNA binding"/>
    <property type="evidence" value="ECO:0007669"/>
    <property type="project" value="UniProtKB-KW"/>
</dbReference>
<dbReference type="AlphaFoldDB" id="A0A6A4PSZ2"/>
<evidence type="ECO:0000256" key="4">
    <source>
        <dbReference type="SAM" id="Phobius"/>
    </source>
</evidence>
<dbReference type="InterPro" id="IPR006509">
    <property type="entry name" value="RBM39_SF"/>
</dbReference>
<feature type="domain" description="Splicing factor RBM39 linker" evidence="5">
    <location>
        <begin position="40"/>
        <end position="127"/>
    </location>
</feature>
<sequence length="228" mass="25149">MIPINVLGEGYNQEHDNSEIHALFGLLLSLLHFLPLFCVLNAQSRVELMHKLAGDAVVQHCSAGVPMLNGSAPAAISLPFGNPGIVPAAAFPSQIFPTPVAEPVGVPSECLLLKNMFDPSTETDPDFDLDIKEDVEEECSKYGRVKHIYVDKKSAGFVYLRFETVKASSDAQHALHMRWFARKLISAIFMVLSSLVFPAALFLSCLWTSNLIPTHLSFKHFPPFKKTV</sequence>
<dbReference type="GO" id="GO:0005634">
    <property type="term" value="C:nucleus"/>
    <property type="evidence" value="ECO:0007669"/>
    <property type="project" value="InterPro"/>
</dbReference>
<evidence type="ECO:0000313" key="7">
    <source>
        <dbReference type="Proteomes" id="UP000447434"/>
    </source>
</evidence>
<protein>
    <submittedName>
        <fullName evidence="6">Putative RNA recognition motif domain, splicing factor RBM39, linker</fullName>
    </submittedName>
</protein>
<dbReference type="PANTHER" id="PTHR48036">
    <property type="entry name" value="SPLICING FACTOR (PAD-1), PUTATIVE (AFU_ORTHOLOGUE AFUA_1G15810)-RELATED"/>
    <property type="match status" value="1"/>
</dbReference>
<keyword evidence="4" id="KW-0812">Transmembrane</keyword>
<evidence type="ECO:0000256" key="3">
    <source>
        <dbReference type="ARBA" id="ARBA00022884"/>
    </source>
</evidence>
<dbReference type="Gene3D" id="3.30.70.330">
    <property type="match status" value="1"/>
</dbReference>
<dbReference type="InterPro" id="IPR029123">
    <property type="entry name" value="RBM39_linker"/>
</dbReference>
<feature type="transmembrane region" description="Helical" evidence="4">
    <location>
        <begin position="184"/>
        <end position="209"/>
    </location>
</feature>
<comment type="caution">
    <text evidence="6">The sequence shown here is derived from an EMBL/GenBank/DDBJ whole genome shotgun (WGS) entry which is preliminary data.</text>
</comment>
<dbReference type="OrthoDB" id="8123449at2759"/>
<dbReference type="InterPro" id="IPR012677">
    <property type="entry name" value="Nucleotide-bd_a/b_plait_sf"/>
</dbReference>
<gene>
    <name evidence="6" type="ORF">Lalb_Chr11g0073661</name>
</gene>
<organism evidence="6 7">
    <name type="scientific">Lupinus albus</name>
    <name type="common">White lupine</name>
    <name type="synonym">Lupinus termis</name>
    <dbReference type="NCBI Taxonomy" id="3870"/>
    <lineage>
        <taxon>Eukaryota</taxon>
        <taxon>Viridiplantae</taxon>
        <taxon>Streptophyta</taxon>
        <taxon>Embryophyta</taxon>
        <taxon>Tracheophyta</taxon>
        <taxon>Spermatophyta</taxon>
        <taxon>Magnoliopsida</taxon>
        <taxon>eudicotyledons</taxon>
        <taxon>Gunneridae</taxon>
        <taxon>Pentapetalae</taxon>
        <taxon>rosids</taxon>
        <taxon>fabids</taxon>
        <taxon>Fabales</taxon>
        <taxon>Fabaceae</taxon>
        <taxon>Papilionoideae</taxon>
        <taxon>50 kb inversion clade</taxon>
        <taxon>genistoids sensu lato</taxon>
        <taxon>core genistoids</taxon>
        <taxon>Genisteae</taxon>
        <taxon>Lupinus</taxon>
    </lineage>
</organism>
<evidence type="ECO:0000259" key="5">
    <source>
        <dbReference type="Pfam" id="PF15519"/>
    </source>
</evidence>
<proteinExistence type="predicted"/>
<keyword evidence="7" id="KW-1185">Reference proteome</keyword>
<evidence type="ECO:0000313" key="6">
    <source>
        <dbReference type="EMBL" id="KAE9604613.1"/>
    </source>
</evidence>